<feature type="transmembrane region" description="Helical" evidence="1">
    <location>
        <begin position="219"/>
        <end position="238"/>
    </location>
</feature>
<feature type="transmembrane region" description="Helical" evidence="1">
    <location>
        <begin position="190"/>
        <end position="213"/>
    </location>
</feature>
<dbReference type="InterPro" id="IPR019428">
    <property type="entry name" value="7TM_GPCR_serpentine_rcpt_Str"/>
</dbReference>
<dbReference type="GO" id="GO:0005886">
    <property type="term" value="C:plasma membrane"/>
    <property type="evidence" value="ECO:0007669"/>
    <property type="project" value="TreeGrafter"/>
</dbReference>
<dbReference type="PANTHER" id="PTHR22943">
    <property type="entry name" value="7-TRANSMEMBRANE DOMAIN RECEPTOR C.ELEGANS"/>
    <property type="match status" value="1"/>
</dbReference>
<sequence>MNTIRPVFQDTFGFISITINIYLLLLIHHRSPKQLGTYKYMMLYISLFEMFYSIIDIVANPIMHSYRSTLAALTSTRNSVFGFEGNMLLIGWKLIIWFIIPFIYLIVWMTTSLIYIPKRPQMSMFIRKSVLDNYGLMMEDVAYIGFYYYPTDYQGNQYVDYDSITVMGLMWLEIIAVISKKMSKLQKQLFYALVVQTLIPVILMYIPATGLFSFPALNVNFSLAASSCVITISIYPAIDPLPTIFIVDSYRKSTIEFLKTFYKMFTSSHQDGRRQLNGGYI</sequence>
<comment type="caution">
    <text evidence="2">The sequence shown here is derived from an EMBL/GenBank/DDBJ whole genome shotgun (WGS) entry which is preliminary data.</text>
</comment>
<proteinExistence type="predicted"/>
<feature type="transmembrane region" description="Helical" evidence="1">
    <location>
        <begin position="12"/>
        <end position="29"/>
    </location>
</feature>
<dbReference type="AlphaFoldDB" id="A0A8S1EAP0"/>
<keyword evidence="3" id="KW-1185">Reference proteome</keyword>
<feature type="transmembrane region" description="Helical" evidence="1">
    <location>
        <begin position="94"/>
        <end position="117"/>
    </location>
</feature>
<accession>A0A8S1EAP0</accession>
<protein>
    <recommendedName>
        <fullName evidence="4">Seven TM Receptor</fullName>
    </recommendedName>
</protein>
<reference evidence="2 3" key="1">
    <citation type="submission" date="2020-04" db="EMBL/GenBank/DDBJ databases">
        <authorList>
            <person name="Laetsch R D."/>
            <person name="Stevens L."/>
            <person name="Kumar S."/>
            <person name="Blaxter L. M."/>
        </authorList>
    </citation>
    <scope>NUCLEOTIDE SEQUENCE [LARGE SCALE GENOMIC DNA]</scope>
</reference>
<dbReference type="Proteomes" id="UP000494206">
    <property type="component" value="Unassembled WGS sequence"/>
</dbReference>
<keyword evidence="1" id="KW-0472">Membrane</keyword>
<dbReference type="EMBL" id="CADEPM010000001">
    <property type="protein sequence ID" value="CAB3398626.1"/>
    <property type="molecule type" value="Genomic_DNA"/>
</dbReference>
<gene>
    <name evidence="2" type="ORF">CBOVIS_LOCUS1878</name>
</gene>
<evidence type="ECO:0000313" key="2">
    <source>
        <dbReference type="EMBL" id="CAB3398626.1"/>
    </source>
</evidence>
<dbReference type="GO" id="GO:0042048">
    <property type="term" value="P:olfactory behavior"/>
    <property type="evidence" value="ECO:0007669"/>
    <property type="project" value="TreeGrafter"/>
</dbReference>
<dbReference type="SUPFAM" id="SSF81321">
    <property type="entry name" value="Family A G protein-coupled receptor-like"/>
    <property type="match status" value="1"/>
</dbReference>
<feature type="transmembrane region" description="Helical" evidence="1">
    <location>
        <begin position="41"/>
        <end position="63"/>
    </location>
</feature>
<name>A0A8S1EAP0_9PELO</name>
<dbReference type="OrthoDB" id="5772266at2759"/>
<dbReference type="PANTHER" id="PTHR22943:SF248">
    <property type="entry name" value="SEVEN TM RECEPTOR"/>
    <property type="match status" value="1"/>
</dbReference>
<keyword evidence="1" id="KW-0812">Transmembrane</keyword>
<dbReference type="Pfam" id="PF10326">
    <property type="entry name" value="7TM_GPCR_Str"/>
    <property type="match status" value="3"/>
</dbReference>
<keyword evidence="1" id="KW-1133">Transmembrane helix</keyword>
<dbReference type="GO" id="GO:0038022">
    <property type="term" value="F:G protein-coupled olfactory receptor activity"/>
    <property type="evidence" value="ECO:0007669"/>
    <property type="project" value="TreeGrafter"/>
</dbReference>
<evidence type="ECO:0008006" key="4">
    <source>
        <dbReference type="Google" id="ProtNLM"/>
    </source>
</evidence>
<organism evidence="2 3">
    <name type="scientific">Caenorhabditis bovis</name>
    <dbReference type="NCBI Taxonomy" id="2654633"/>
    <lineage>
        <taxon>Eukaryota</taxon>
        <taxon>Metazoa</taxon>
        <taxon>Ecdysozoa</taxon>
        <taxon>Nematoda</taxon>
        <taxon>Chromadorea</taxon>
        <taxon>Rhabditida</taxon>
        <taxon>Rhabditina</taxon>
        <taxon>Rhabditomorpha</taxon>
        <taxon>Rhabditoidea</taxon>
        <taxon>Rhabditidae</taxon>
        <taxon>Peloderinae</taxon>
        <taxon>Caenorhabditis</taxon>
    </lineage>
</organism>
<evidence type="ECO:0000256" key="1">
    <source>
        <dbReference type="SAM" id="Phobius"/>
    </source>
</evidence>
<evidence type="ECO:0000313" key="3">
    <source>
        <dbReference type="Proteomes" id="UP000494206"/>
    </source>
</evidence>